<name>A0A9W6ZMV0_9STRA</name>
<dbReference type="Proteomes" id="UP001165085">
    <property type="component" value="Unassembled WGS sequence"/>
</dbReference>
<feature type="compositionally biased region" description="Acidic residues" evidence="2">
    <location>
        <begin position="951"/>
        <end position="982"/>
    </location>
</feature>
<dbReference type="InterPro" id="IPR036872">
    <property type="entry name" value="CH_dom_sf"/>
</dbReference>
<evidence type="ECO:0000256" key="2">
    <source>
        <dbReference type="SAM" id="MobiDB-lite"/>
    </source>
</evidence>
<organism evidence="3 4">
    <name type="scientific">Triparma strigata</name>
    <dbReference type="NCBI Taxonomy" id="1606541"/>
    <lineage>
        <taxon>Eukaryota</taxon>
        <taxon>Sar</taxon>
        <taxon>Stramenopiles</taxon>
        <taxon>Ochrophyta</taxon>
        <taxon>Bolidophyceae</taxon>
        <taxon>Parmales</taxon>
        <taxon>Triparmaceae</taxon>
        <taxon>Triparma</taxon>
    </lineage>
</organism>
<keyword evidence="1" id="KW-0175">Coiled coil</keyword>
<dbReference type="OrthoDB" id="193095at2759"/>
<evidence type="ECO:0000256" key="1">
    <source>
        <dbReference type="SAM" id="Coils"/>
    </source>
</evidence>
<feature type="coiled-coil region" evidence="1">
    <location>
        <begin position="267"/>
        <end position="308"/>
    </location>
</feature>
<evidence type="ECO:0000313" key="3">
    <source>
        <dbReference type="EMBL" id="GMH54157.1"/>
    </source>
</evidence>
<evidence type="ECO:0000313" key="4">
    <source>
        <dbReference type="Proteomes" id="UP001165085"/>
    </source>
</evidence>
<protein>
    <submittedName>
        <fullName evidence="3">Uncharacterized protein</fullName>
    </submittedName>
</protein>
<accession>A0A9W6ZMV0</accession>
<proteinExistence type="predicted"/>
<dbReference type="EMBL" id="BRXY01000024">
    <property type="protein sequence ID" value="GMH54157.1"/>
    <property type="molecule type" value="Genomic_DNA"/>
</dbReference>
<dbReference type="Gene3D" id="1.10.418.10">
    <property type="entry name" value="Calponin-like domain"/>
    <property type="match status" value="1"/>
</dbReference>
<dbReference type="AlphaFoldDB" id="A0A9W6ZMV0"/>
<feature type="region of interest" description="Disordered" evidence="2">
    <location>
        <begin position="935"/>
        <end position="982"/>
    </location>
</feature>
<reference evidence="4" key="1">
    <citation type="journal article" date="2023" name="Commun. Biol.">
        <title>Genome analysis of Parmales, the sister group of diatoms, reveals the evolutionary specialization of diatoms from phago-mixotrophs to photoautotrophs.</title>
        <authorList>
            <person name="Ban H."/>
            <person name="Sato S."/>
            <person name="Yoshikawa S."/>
            <person name="Yamada K."/>
            <person name="Nakamura Y."/>
            <person name="Ichinomiya M."/>
            <person name="Sato N."/>
            <person name="Blanc-Mathieu R."/>
            <person name="Endo H."/>
            <person name="Kuwata A."/>
            <person name="Ogata H."/>
        </authorList>
    </citation>
    <scope>NUCLEOTIDE SEQUENCE [LARGE SCALE GENOMIC DNA]</scope>
    <source>
        <strain evidence="4">NIES 3701</strain>
    </source>
</reference>
<gene>
    <name evidence="3" type="ORF">TrST_g5768</name>
</gene>
<feature type="coiled-coil region" evidence="1">
    <location>
        <begin position="157"/>
        <end position="184"/>
    </location>
</feature>
<keyword evidence="4" id="KW-1185">Reference proteome</keyword>
<sequence>MREDEVEDLTSSLQMLAKRLGDQSVDKDQRDVRRQIDEYLSSEMGSALEHVSSNLTRDGASHDAMCKIVHDLTPAGQMRDGMDAKSSFEPNRVSTAISCQFLNQVSGNLSQFMHLQTICEELYSFVYKDFKSDDPSAEAAPKELRGFMHGMPFFELARSLRVHVTRLEEERKELEAEEAQLVVRRQVRKRVVRRLITERQRQLMHVFFGQWRTTVAKIHEKRMELMKWFRKLTEIKVSDVFKAWHAWMIKSQLEKAKREKSEYEWMMGTLGEELTDAKNKESKLEKELEFCTTEKARLEKELEDTLAAIHAQKVPETMEVIQQMGQALSYIGTTAMGNIEPIIKEIEDAPDYNKIAKIYWSQKEEDDNAEAETAKIQEEAKLREEREIKRKKREEREKKLQEKEKKLCEKQAEEAAAEAKIEGEEEYKQGIEESKGEEDEKKFKREEMDAAGLRAAKKAADGVRKYYADRQKARAKKVADDLAEKIRLYKIEQAENEIRWHRERKENDPDHSEEEVAEALKGLTTDLPEDVVLQLWVKFHLRRATRGGFGYRRKVYCYTDDLRDGVSYGVLMKRIGAHVITEEDGNMDEEIDPQVRIDTMMDQSHRLEPPATAFNTRGHILGQDAMLNAAFLSRLMITHSGCKLEQSEDSEIHALKARYAEIKKNWDTARAFISKFSVWDSWVQLRDTNTDEQLDEILASIEKIAVDLTQLREDLKPLQALAIRGQQAWWPIHNRMQQWSWKLFGVKVKQEEVAPNGVDIDPEKNHAPFKLKDVRFERKFVKFTSLQKHRIRDLIDYTHFFDAYKEAEIVKRLEVEERCREEKRKMEDGEDELTEDEVDAIRNGIVPVTDEDLDEIHEGLEKLFRQHYFDTSRIFKYYAAGGEGGAATDISLAEWWQMSNDCQYPGGKDPNGIEKQDIERCFNETETEEEIAKAAENKARKDAASAKADDELGPDEGDDLSEVEEDEEEKKEKTEEEEYYEDEYDWDLGEGEREIGPEPWIEGIVRVACYKFRKIESIPDRLKKLIEEFIIPNACKSNTDTFRGELSLDEVQSVYKVLKPQIMKIFRFYARVHEPIPGAPPQEPSMDGPAYMKFCKDSRLVTRKGDLRHDFPELACRKVFNDTQMEEEEEGSIDAGGGADEMIYMEYLEALGAIACYKFPNPYIPLQIKLDDMLKTICFPNQDKYALKKSKKKKK</sequence>
<comment type="caution">
    <text evidence="3">The sequence shown here is derived from an EMBL/GenBank/DDBJ whole genome shotgun (WGS) entry which is preliminary data.</text>
</comment>
<feature type="compositionally biased region" description="Basic and acidic residues" evidence="2">
    <location>
        <begin position="935"/>
        <end position="950"/>
    </location>
</feature>
<feature type="region of interest" description="Disordered" evidence="2">
    <location>
        <begin position="417"/>
        <end position="443"/>
    </location>
</feature>